<dbReference type="PANTHER" id="PTHR11895:SF176">
    <property type="entry name" value="AMIDASE AMID-RELATED"/>
    <property type="match status" value="1"/>
</dbReference>
<dbReference type="PROSITE" id="PS00571">
    <property type="entry name" value="AMIDASES"/>
    <property type="match status" value="1"/>
</dbReference>
<organism evidence="2 3">
    <name type="scientific">Novosphingobium ovatum</name>
    <dbReference type="NCBI Taxonomy" id="1908523"/>
    <lineage>
        <taxon>Bacteria</taxon>
        <taxon>Pseudomonadati</taxon>
        <taxon>Pseudomonadota</taxon>
        <taxon>Alphaproteobacteria</taxon>
        <taxon>Sphingomonadales</taxon>
        <taxon>Sphingomonadaceae</taxon>
        <taxon>Novosphingobium</taxon>
    </lineage>
</organism>
<dbReference type="InterPro" id="IPR000120">
    <property type="entry name" value="Amidase"/>
</dbReference>
<keyword evidence="3" id="KW-1185">Reference proteome</keyword>
<evidence type="ECO:0000313" key="2">
    <source>
        <dbReference type="EMBL" id="NBC37877.1"/>
    </source>
</evidence>
<dbReference type="InterPro" id="IPR023631">
    <property type="entry name" value="Amidase_dom"/>
</dbReference>
<feature type="domain" description="Amidase" evidence="1">
    <location>
        <begin position="20"/>
        <end position="431"/>
    </location>
</feature>
<dbReference type="InterPro" id="IPR020556">
    <property type="entry name" value="Amidase_CS"/>
</dbReference>
<protein>
    <submittedName>
        <fullName evidence="2">Amidase</fullName>
    </submittedName>
</protein>
<dbReference type="Pfam" id="PF01425">
    <property type="entry name" value="Amidase"/>
    <property type="match status" value="1"/>
</dbReference>
<dbReference type="SUPFAM" id="SSF75304">
    <property type="entry name" value="Amidase signature (AS) enzymes"/>
    <property type="match status" value="1"/>
</dbReference>
<gene>
    <name evidence="2" type="ORF">GTZ99_15080</name>
</gene>
<dbReference type="Proteomes" id="UP000753724">
    <property type="component" value="Unassembled WGS sequence"/>
</dbReference>
<reference evidence="3" key="1">
    <citation type="submission" date="2020-01" db="EMBL/GenBank/DDBJ databases">
        <title>Sphingomonas sp. strain CSW-10.</title>
        <authorList>
            <person name="Chen W.-M."/>
        </authorList>
    </citation>
    <scope>NUCLEOTIDE SEQUENCE [LARGE SCALE GENOMIC DNA]</scope>
    <source>
        <strain evidence="3">FSY-8</strain>
    </source>
</reference>
<evidence type="ECO:0000313" key="3">
    <source>
        <dbReference type="Proteomes" id="UP000753724"/>
    </source>
</evidence>
<dbReference type="PANTHER" id="PTHR11895">
    <property type="entry name" value="TRANSAMIDASE"/>
    <property type="match status" value="1"/>
</dbReference>
<accession>A0ABW9XHI8</accession>
<dbReference type="Gene3D" id="3.90.1300.10">
    <property type="entry name" value="Amidase signature (AS) domain"/>
    <property type="match status" value="1"/>
</dbReference>
<name>A0ABW9XHI8_9SPHN</name>
<proteinExistence type="predicted"/>
<evidence type="ECO:0000259" key="1">
    <source>
        <dbReference type="Pfam" id="PF01425"/>
    </source>
</evidence>
<sequence length="451" mass="46616">MDLVALADAIVAGDITAQAVTAAALSRAQAVTPLNAFVRIDADGAMEAARAADQRRAAGAPLGLLHGVPLAHKDMFYRAGRITGCGSKIRGDFVAETTCDLLTRLDDAGAIEIGQLHMAEFAMGPTGHNAHLGRCRNPWLADAITGGSSSGSGAAVAARVVAGALGSDTGGSVRLPAHFCGVVGLKPTHGRLTQADMMPLSESLDTAGPLARSSRSVARLMDVLTGDAVHEAALRSDLRGMRVGILDADDLGECDKPVLNALTEAAHTLADLGAQVVPVRLPDLAHYAAMAALVWAPEAAALHLPTLRDHADDYGPQVRNRLMHGLSMPATHYVQARRLRSCDLAAFLSGPMAGLDAIALPTCRMVTPMAHDADADAGAAMDTVIGGLSALTRGFSYLGVPGLVTPMGFDSRGLPMGLQLIGAPRAEATLCAIGHAYESATNWLARPLPLL</sequence>
<dbReference type="EMBL" id="JAAAPO010000007">
    <property type="protein sequence ID" value="NBC37877.1"/>
    <property type="molecule type" value="Genomic_DNA"/>
</dbReference>
<comment type="caution">
    <text evidence="2">The sequence shown here is derived from an EMBL/GenBank/DDBJ whole genome shotgun (WGS) entry which is preliminary data.</text>
</comment>
<dbReference type="InterPro" id="IPR036928">
    <property type="entry name" value="AS_sf"/>
</dbReference>